<proteinExistence type="predicted"/>
<dbReference type="AlphaFoldDB" id="A0AAN5D1P5"/>
<dbReference type="Gene3D" id="3.40.390.10">
    <property type="entry name" value="Collagenase (Catalytic Domain)"/>
    <property type="match status" value="1"/>
</dbReference>
<comment type="caution">
    <text evidence="1">The sequence shown here is derived from an EMBL/GenBank/DDBJ whole genome shotgun (WGS) entry which is preliminary data.</text>
</comment>
<name>A0AAN5D1P5_9BILA</name>
<organism evidence="1 2">
    <name type="scientific">Pristionchus mayeri</name>
    <dbReference type="NCBI Taxonomy" id="1317129"/>
    <lineage>
        <taxon>Eukaryota</taxon>
        <taxon>Metazoa</taxon>
        <taxon>Ecdysozoa</taxon>
        <taxon>Nematoda</taxon>
        <taxon>Chromadorea</taxon>
        <taxon>Rhabditida</taxon>
        <taxon>Rhabditina</taxon>
        <taxon>Diplogasteromorpha</taxon>
        <taxon>Diplogasteroidea</taxon>
        <taxon>Neodiplogasteridae</taxon>
        <taxon>Pristionchus</taxon>
    </lineage>
</organism>
<keyword evidence="2" id="KW-1185">Reference proteome</keyword>
<evidence type="ECO:0000313" key="1">
    <source>
        <dbReference type="EMBL" id="GMR54527.1"/>
    </source>
</evidence>
<dbReference type="InterPro" id="IPR024079">
    <property type="entry name" value="MetalloPept_cat_dom_sf"/>
</dbReference>
<dbReference type="Proteomes" id="UP001328107">
    <property type="component" value="Unassembled WGS sequence"/>
</dbReference>
<dbReference type="EMBL" id="BTRK01000005">
    <property type="protein sequence ID" value="GMR54527.1"/>
    <property type="molecule type" value="Genomic_DNA"/>
</dbReference>
<feature type="non-terminal residue" evidence="1">
    <location>
        <position position="1"/>
    </location>
</feature>
<dbReference type="SUPFAM" id="SSF55486">
    <property type="entry name" value="Metalloproteases ('zincins'), catalytic domain"/>
    <property type="match status" value="1"/>
</dbReference>
<evidence type="ECO:0008006" key="3">
    <source>
        <dbReference type="Google" id="ProtNLM"/>
    </source>
</evidence>
<accession>A0AAN5D1P5</accession>
<sequence>DTNLAKWRIVNRMITSKYFVYSERSTGCASFDVFHSFYTLMSEIENKPNKTNEEHILNKRIVEDLAYNAYFYRKFNSILLLAPFFYPLMRENSSDITMLGYGALLGHEIFHSFITDDMATRSTVYHRERSCISNHFENSCTFRAEGSCYSGMQTVNEDAPDLEG</sequence>
<dbReference type="GO" id="GO:0008237">
    <property type="term" value="F:metallopeptidase activity"/>
    <property type="evidence" value="ECO:0007669"/>
    <property type="project" value="InterPro"/>
</dbReference>
<reference evidence="2" key="1">
    <citation type="submission" date="2022-10" db="EMBL/GenBank/DDBJ databases">
        <title>Genome assembly of Pristionchus species.</title>
        <authorList>
            <person name="Yoshida K."/>
            <person name="Sommer R.J."/>
        </authorList>
    </citation>
    <scope>NUCLEOTIDE SEQUENCE [LARGE SCALE GENOMIC DNA]</scope>
    <source>
        <strain evidence="2">RS5460</strain>
    </source>
</reference>
<gene>
    <name evidence="1" type="ORF">PMAYCL1PPCAC_24722</name>
</gene>
<evidence type="ECO:0000313" key="2">
    <source>
        <dbReference type="Proteomes" id="UP001328107"/>
    </source>
</evidence>
<protein>
    <recommendedName>
        <fullName evidence="3">Peptidase</fullName>
    </recommendedName>
</protein>
<feature type="non-terminal residue" evidence="1">
    <location>
        <position position="164"/>
    </location>
</feature>